<evidence type="ECO:0000256" key="5">
    <source>
        <dbReference type="ARBA" id="ARBA00023004"/>
    </source>
</evidence>
<dbReference type="Pfam" id="PF13442">
    <property type="entry name" value="Cytochrome_CBB3"/>
    <property type="match status" value="1"/>
</dbReference>
<evidence type="ECO:0000313" key="8">
    <source>
        <dbReference type="EMBL" id="KWT78985.1"/>
    </source>
</evidence>
<reference evidence="8 9" key="1">
    <citation type="submission" date="2015-11" db="EMBL/GenBank/DDBJ databases">
        <authorList>
            <person name="Lin W."/>
        </authorList>
    </citation>
    <scope>NUCLEOTIDE SEQUENCE [LARGE SCALE GENOMIC DNA]</scope>
    <source>
        <strain evidence="8 9">HCH-1</strain>
    </source>
</reference>
<keyword evidence="1" id="KW-0813">Transport</keyword>
<evidence type="ECO:0000256" key="2">
    <source>
        <dbReference type="ARBA" id="ARBA00022617"/>
    </source>
</evidence>
<proteinExistence type="predicted"/>
<keyword evidence="3 6" id="KW-0479">Metal-binding</keyword>
<dbReference type="RefSeq" id="WP_085053400.1">
    <property type="nucleotide sequence ID" value="NZ_LNQR01000109.1"/>
</dbReference>
<sequence length="109" mass="11383">MAFNRLCGKYAVIVFTAVMLILAQVVPGLAADGKAVFDKVCSPCHKTGKLGAPVFGNKEAWAGRIAQGKEALYQHVTEGLGMMPAKGGDAALSGDEVKAAVDYIVNESK</sequence>
<feature type="domain" description="Cytochrome c" evidence="7">
    <location>
        <begin position="28"/>
        <end position="108"/>
    </location>
</feature>
<gene>
    <name evidence="8" type="ORF">ASN18_2782</name>
</gene>
<dbReference type="Proteomes" id="UP000060487">
    <property type="component" value="Unassembled WGS sequence"/>
</dbReference>
<accession>A0ABR5SDP6</accession>
<keyword evidence="2 6" id="KW-0349">Heme</keyword>
<evidence type="ECO:0000256" key="6">
    <source>
        <dbReference type="PROSITE-ProRule" id="PRU00433"/>
    </source>
</evidence>
<dbReference type="InterPro" id="IPR002323">
    <property type="entry name" value="Cyt_CIE"/>
</dbReference>
<dbReference type="PROSITE" id="PS51007">
    <property type="entry name" value="CYTC"/>
    <property type="match status" value="1"/>
</dbReference>
<dbReference type="PRINTS" id="PR00607">
    <property type="entry name" value="CYTCHROMECIE"/>
</dbReference>
<evidence type="ECO:0000256" key="4">
    <source>
        <dbReference type="ARBA" id="ARBA00022982"/>
    </source>
</evidence>
<keyword evidence="5 6" id="KW-0408">Iron</keyword>
<dbReference type="Gene3D" id="1.10.760.10">
    <property type="entry name" value="Cytochrome c-like domain"/>
    <property type="match status" value="1"/>
</dbReference>
<evidence type="ECO:0000313" key="9">
    <source>
        <dbReference type="Proteomes" id="UP000060487"/>
    </source>
</evidence>
<comment type="caution">
    <text evidence="8">The sequence shown here is derived from an EMBL/GenBank/DDBJ whole genome shotgun (WGS) entry which is preliminary data.</text>
</comment>
<organism evidence="8 9">
    <name type="scientific">Candidatus Magnetominusculus xianensis</name>
    <dbReference type="NCBI Taxonomy" id="1748249"/>
    <lineage>
        <taxon>Bacteria</taxon>
        <taxon>Pseudomonadati</taxon>
        <taxon>Nitrospirota</taxon>
        <taxon>Nitrospiria</taxon>
        <taxon>Nitrospirales</taxon>
        <taxon>Nitrospiraceae</taxon>
        <taxon>Candidatus Magnetominusculus</taxon>
    </lineage>
</organism>
<keyword evidence="4" id="KW-0249">Electron transport</keyword>
<protein>
    <submittedName>
        <fullName evidence="8">Cytochrome C</fullName>
    </submittedName>
</protein>
<dbReference type="PANTHER" id="PTHR40942:SF4">
    <property type="entry name" value="CYTOCHROME C5"/>
    <property type="match status" value="1"/>
</dbReference>
<name>A0ABR5SDP6_9BACT</name>
<dbReference type="InterPro" id="IPR009056">
    <property type="entry name" value="Cyt_c-like_dom"/>
</dbReference>
<dbReference type="InterPro" id="IPR036909">
    <property type="entry name" value="Cyt_c-like_dom_sf"/>
</dbReference>
<keyword evidence="9" id="KW-1185">Reference proteome</keyword>
<dbReference type="SUPFAM" id="SSF46626">
    <property type="entry name" value="Cytochrome c"/>
    <property type="match status" value="1"/>
</dbReference>
<dbReference type="EMBL" id="LNQR01000109">
    <property type="protein sequence ID" value="KWT78985.1"/>
    <property type="molecule type" value="Genomic_DNA"/>
</dbReference>
<evidence type="ECO:0000256" key="1">
    <source>
        <dbReference type="ARBA" id="ARBA00022448"/>
    </source>
</evidence>
<dbReference type="PANTHER" id="PTHR40942">
    <property type="match status" value="1"/>
</dbReference>
<evidence type="ECO:0000256" key="3">
    <source>
        <dbReference type="ARBA" id="ARBA00022723"/>
    </source>
</evidence>
<evidence type="ECO:0000259" key="7">
    <source>
        <dbReference type="PROSITE" id="PS51007"/>
    </source>
</evidence>